<evidence type="ECO:0000313" key="1">
    <source>
        <dbReference type="EMBL" id="KAJ2978840.1"/>
    </source>
</evidence>
<sequence>MQTISFAHEAVKVARAMRHGGSIDSNLEYTTSHLNTCIQNLKQQLETGMQPITQDCQKLLNIASGSLTTGTAITTELAKIRELSQKSSVHAAVAWLKTITVVKGRLNKLDETLRALQRVLETQLLARICKATDAAAIMNQEGFDEMDHSLRCFVAGLSRGQTALQNLITNESTSIKIHVTGETEKLRQDIKEDISTHSRKFDDKISATVETAQKHQAERQDRERLLRSLTYQGKDSRRDQIKDAHHQTFEWIFASIKDKPTDVSLSNDGKLGQDDSTDDEADSSSQLTDFSTSSEDVEYPAPQWDDFVGWLRSQDRRPYWVSGKAGSGKSTLMLFLAEDSRTLDVLHTNKKSPRILCHYFWAAGDPSLRSAKGFLCSLLHDLLIEDESLHQQVLDRFPKAKWKSTVEDWSNRELEAVTKYAFSVSQMHWCIFVDGIDEAEREDQPLLLDLFTRFCEISNIQLCLSSRPEPHLQHQFQEYPSLRMQDLTKPDIYKYCQDQLGTLGWKNKYEAKEVLEELHSKSSGVFLWVILVLGQLKQGTLYGEDFEALSAHLRALPSDLCDLYQQMWNRANLQRMAYEKDASRYLNIAVTCKNDSMLTHLYNVVVIALVDNPQMATSLIYNYDNSLLKKLRTYCDATKICLISRTAGLLEFAKNGDVDFVHRSAHDFLKFSDFGQKILHLDKTEPIERLTGLLKASIAYIQVLLERNRVATRSNTEIEDPTDLFKKVLDNPGFPSLDWYLFFIQRTFPLEKAAVCKILTDMRVVNERQWWASRSTATKKDFLRVVIEASFFDYATMELNRIHNDRPSGMTVSVAYASFLLDGSMMGLTQQAFNIASGAKLLLTLLERRINSISSNQTDLVHFNTTSKQRFHTDTNLVLRFLRAVCMSDGIENCALMGRLLSSIILAESGGTPVFIHLHSLHQTCSSVDDYKISYVGRYVFESALRNVGPGIVLETNTRTLLMLLWTAAMKPSDQNLASIWEEINAQAQGLEMPLLLRIVAIPGYMSSEYFFPPAGRDLENVLDFIGLDAINHATTVGLQTRDSDSVMQGRLVVMPGITDYTDKLIKGEAPVSRYDVKKQLIAMGRFKEEHFVEDGIPSVYSPI</sequence>
<dbReference type="EMBL" id="JANJQO010000338">
    <property type="protein sequence ID" value="KAJ2978840.1"/>
    <property type="molecule type" value="Genomic_DNA"/>
</dbReference>
<accession>A0ACC1NHU5</accession>
<evidence type="ECO:0000313" key="2">
    <source>
        <dbReference type="Proteomes" id="UP001143910"/>
    </source>
</evidence>
<name>A0ACC1NHU5_9HYPO</name>
<reference evidence="1" key="1">
    <citation type="submission" date="2022-08" db="EMBL/GenBank/DDBJ databases">
        <title>Genome Sequence of Lecanicillium fungicola.</title>
        <authorList>
            <person name="Buettner E."/>
        </authorList>
    </citation>
    <scope>NUCLEOTIDE SEQUENCE</scope>
    <source>
        <strain evidence="1">Babe33</strain>
    </source>
</reference>
<protein>
    <submittedName>
        <fullName evidence="1">Uncharacterized protein</fullName>
    </submittedName>
</protein>
<comment type="caution">
    <text evidence="1">The sequence shown here is derived from an EMBL/GenBank/DDBJ whole genome shotgun (WGS) entry which is preliminary data.</text>
</comment>
<keyword evidence="2" id="KW-1185">Reference proteome</keyword>
<organism evidence="1 2">
    <name type="scientific">Zarea fungicola</name>
    <dbReference type="NCBI Taxonomy" id="93591"/>
    <lineage>
        <taxon>Eukaryota</taxon>
        <taxon>Fungi</taxon>
        <taxon>Dikarya</taxon>
        <taxon>Ascomycota</taxon>
        <taxon>Pezizomycotina</taxon>
        <taxon>Sordariomycetes</taxon>
        <taxon>Hypocreomycetidae</taxon>
        <taxon>Hypocreales</taxon>
        <taxon>Cordycipitaceae</taxon>
        <taxon>Zarea</taxon>
    </lineage>
</organism>
<dbReference type="Proteomes" id="UP001143910">
    <property type="component" value="Unassembled WGS sequence"/>
</dbReference>
<gene>
    <name evidence="1" type="ORF">NQ176_g3590</name>
</gene>
<proteinExistence type="predicted"/>